<reference evidence="1 2" key="1">
    <citation type="submission" date="2014-04" db="EMBL/GenBank/DDBJ databases">
        <authorList>
            <consortium name="DOE Joint Genome Institute"/>
            <person name="Kuo A."/>
            <person name="Kohler A."/>
            <person name="Nagy L.G."/>
            <person name="Floudas D."/>
            <person name="Copeland A."/>
            <person name="Barry K.W."/>
            <person name="Cichocki N."/>
            <person name="Veneault-Fourrey C."/>
            <person name="LaButti K."/>
            <person name="Lindquist E.A."/>
            <person name="Lipzen A."/>
            <person name="Lundell T."/>
            <person name="Morin E."/>
            <person name="Murat C."/>
            <person name="Sun H."/>
            <person name="Tunlid A."/>
            <person name="Henrissat B."/>
            <person name="Grigoriev I.V."/>
            <person name="Hibbett D.S."/>
            <person name="Martin F."/>
            <person name="Nordberg H.P."/>
            <person name="Cantor M.N."/>
            <person name="Hua S.X."/>
        </authorList>
    </citation>
    <scope>NUCLEOTIDE SEQUENCE [LARGE SCALE GENOMIC DNA]</scope>
    <source>
        <strain evidence="1 2">Foug A</strain>
    </source>
</reference>
<proteinExistence type="predicted"/>
<gene>
    <name evidence="1" type="ORF">SCLCIDRAFT_1209179</name>
</gene>
<organism evidence="1 2">
    <name type="scientific">Scleroderma citrinum Foug A</name>
    <dbReference type="NCBI Taxonomy" id="1036808"/>
    <lineage>
        <taxon>Eukaryota</taxon>
        <taxon>Fungi</taxon>
        <taxon>Dikarya</taxon>
        <taxon>Basidiomycota</taxon>
        <taxon>Agaricomycotina</taxon>
        <taxon>Agaricomycetes</taxon>
        <taxon>Agaricomycetidae</taxon>
        <taxon>Boletales</taxon>
        <taxon>Sclerodermatineae</taxon>
        <taxon>Sclerodermataceae</taxon>
        <taxon>Scleroderma</taxon>
    </lineage>
</organism>
<dbReference type="AlphaFoldDB" id="A0A0C3A5J0"/>
<keyword evidence="2" id="KW-1185">Reference proteome</keyword>
<accession>A0A0C3A5J0</accession>
<dbReference type="HOGENOM" id="CLU_2689266_0_0_1"/>
<reference evidence="2" key="2">
    <citation type="submission" date="2015-01" db="EMBL/GenBank/DDBJ databases">
        <title>Evolutionary Origins and Diversification of the Mycorrhizal Mutualists.</title>
        <authorList>
            <consortium name="DOE Joint Genome Institute"/>
            <consortium name="Mycorrhizal Genomics Consortium"/>
            <person name="Kohler A."/>
            <person name="Kuo A."/>
            <person name="Nagy L.G."/>
            <person name="Floudas D."/>
            <person name="Copeland A."/>
            <person name="Barry K.W."/>
            <person name="Cichocki N."/>
            <person name="Veneault-Fourrey C."/>
            <person name="LaButti K."/>
            <person name="Lindquist E.A."/>
            <person name="Lipzen A."/>
            <person name="Lundell T."/>
            <person name="Morin E."/>
            <person name="Murat C."/>
            <person name="Riley R."/>
            <person name="Ohm R."/>
            <person name="Sun H."/>
            <person name="Tunlid A."/>
            <person name="Henrissat B."/>
            <person name="Grigoriev I.V."/>
            <person name="Hibbett D.S."/>
            <person name="Martin F."/>
        </authorList>
    </citation>
    <scope>NUCLEOTIDE SEQUENCE [LARGE SCALE GENOMIC DNA]</scope>
    <source>
        <strain evidence="2">Foug A</strain>
    </source>
</reference>
<dbReference type="EMBL" id="KN822008">
    <property type="protein sequence ID" value="KIM68953.1"/>
    <property type="molecule type" value="Genomic_DNA"/>
</dbReference>
<dbReference type="InParanoid" id="A0A0C3A5J0"/>
<evidence type="ECO:0000313" key="1">
    <source>
        <dbReference type="EMBL" id="KIM68953.1"/>
    </source>
</evidence>
<sequence>MATAKLASVAPDPLITSFVNLHADLTDDTSLLAGTIGSNYCALLRLHVVPSTRSRKKLRRYSELPTIESGHGDT</sequence>
<protein>
    <submittedName>
        <fullName evidence="1">Uncharacterized protein</fullName>
    </submittedName>
</protein>
<evidence type="ECO:0000313" key="2">
    <source>
        <dbReference type="Proteomes" id="UP000053989"/>
    </source>
</evidence>
<dbReference type="Proteomes" id="UP000053989">
    <property type="component" value="Unassembled WGS sequence"/>
</dbReference>
<name>A0A0C3A5J0_9AGAM</name>